<evidence type="ECO:0000313" key="2">
    <source>
        <dbReference type="Proteomes" id="UP000057043"/>
    </source>
</evidence>
<protein>
    <submittedName>
        <fullName evidence="1">Uncharacterized protein</fullName>
    </submittedName>
</protein>
<dbReference type="Gene3D" id="3.40.50.10480">
    <property type="entry name" value="Probable brix-domain ribosomal biogenesis protein"/>
    <property type="match status" value="1"/>
</dbReference>
<organism evidence="1 2">
    <name type="scientific">Methanothrix harundinacea</name>
    <dbReference type="NCBI Taxonomy" id="301375"/>
    <lineage>
        <taxon>Archaea</taxon>
        <taxon>Methanobacteriati</taxon>
        <taxon>Methanobacteriota</taxon>
        <taxon>Stenosarchaea group</taxon>
        <taxon>Methanomicrobia</taxon>
        <taxon>Methanotrichales</taxon>
        <taxon>Methanotrichaceae</taxon>
        <taxon>Methanothrix</taxon>
    </lineage>
</organism>
<dbReference type="AlphaFoldDB" id="A0A124FMF3"/>
<reference evidence="1 2" key="1">
    <citation type="journal article" date="2015" name="MBio">
        <title>Genome-Resolved Metagenomic Analysis Reveals Roles for Candidate Phyla and Other Microbial Community Members in Biogeochemical Transformations in Oil Reservoirs.</title>
        <authorList>
            <person name="Hu P."/>
            <person name="Tom L."/>
            <person name="Singh A."/>
            <person name="Thomas B.C."/>
            <person name="Baker B.J."/>
            <person name="Piceno Y.M."/>
            <person name="Andersen G.L."/>
            <person name="Banfield J.F."/>
        </authorList>
    </citation>
    <scope>NUCLEOTIDE SEQUENCE [LARGE SCALE GENOMIC DNA]</scope>
    <source>
        <strain evidence="1">57_489</strain>
    </source>
</reference>
<gene>
    <name evidence="1" type="ORF">XD72_1088</name>
</gene>
<name>A0A124FMF3_9EURY</name>
<dbReference type="Proteomes" id="UP000057043">
    <property type="component" value="Unassembled WGS sequence"/>
</dbReference>
<dbReference type="PATRIC" id="fig|301375.7.peg.747"/>
<dbReference type="SUPFAM" id="SSF52954">
    <property type="entry name" value="Class II aaRS ABD-related"/>
    <property type="match status" value="1"/>
</dbReference>
<accession>A0A124FMF3</accession>
<dbReference type="EMBL" id="LGFT01000022">
    <property type="protein sequence ID" value="KUK44548.1"/>
    <property type="molecule type" value="Genomic_DNA"/>
</dbReference>
<evidence type="ECO:0000313" key="1">
    <source>
        <dbReference type="EMBL" id="KUK44548.1"/>
    </source>
</evidence>
<sequence>MRFSTSRRPSPRSRRFARTLASFFGSEYTTRGKAGLDDEEEVWMVVVEEHGNPAGLARRSHGEEKVLHFSVSVVEVSKRPKKMNRPRVVVMGKAAHEVAEFFGLDISPESPAGRAIRVGDHQIDFVDGEDLVLRLKI</sequence>
<proteinExistence type="predicted"/>
<comment type="caution">
    <text evidence="1">The sequence shown here is derived from an EMBL/GenBank/DDBJ whole genome shotgun (WGS) entry which is preliminary data.</text>
</comment>